<evidence type="ECO:0000313" key="2">
    <source>
        <dbReference type="EMBL" id="CAI2368146.1"/>
    </source>
</evidence>
<reference evidence="2" key="1">
    <citation type="submission" date="2023-07" db="EMBL/GenBank/DDBJ databases">
        <authorList>
            <consortium name="AG Swart"/>
            <person name="Singh M."/>
            <person name="Singh A."/>
            <person name="Seah K."/>
            <person name="Emmerich C."/>
        </authorList>
    </citation>
    <scope>NUCLEOTIDE SEQUENCE</scope>
    <source>
        <strain evidence="2">DP1</strain>
    </source>
</reference>
<proteinExistence type="predicted"/>
<dbReference type="EMBL" id="CAMPGE010009274">
    <property type="protein sequence ID" value="CAI2368146.1"/>
    <property type="molecule type" value="Genomic_DNA"/>
</dbReference>
<sequence>MSKHKDQYVNQNTSQNLTQLGLNEEEKYDSMKSKSNRTSFEFNFQQQEMNEATYIESKRQRPKIEE</sequence>
<feature type="compositionally biased region" description="Polar residues" evidence="1">
    <location>
        <begin position="8"/>
        <end position="21"/>
    </location>
</feature>
<keyword evidence="3" id="KW-1185">Reference proteome</keyword>
<name>A0AAD1UHQ6_EUPCR</name>
<comment type="caution">
    <text evidence="2">The sequence shown here is derived from an EMBL/GenBank/DDBJ whole genome shotgun (WGS) entry which is preliminary data.</text>
</comment>
<evidence type="ECO:0000313" key="3">
    <source>
        <dbReference type="Proteomes" id="UP001295684"/>
    </source>
</evidence>
<evidence type="ECO:0000256" key="1">
    <source>
        <dbReference type="SAM" id="MobiDB-lite"/>
    </source>
</evidence>
<dbReference type="AlphaFoldDB" id="A0AAD1UHQ6"/>
<feature type="region of interest" description="Disordered" evidence="1">
    <location>
        <begin position="1"/>
        <end position="66"/>
    </location>
</feature>
<organism evidence="2 3">
    <name type="scientific">Euplotes crassus</name>
    <dbReference type="NCBI Taxonomy" id="5936"/>
    <lineage>
        <taxon>Eukaryota</taxon>
        <taxon>Sar</taxon>
        <taxon>Alveolata</taxon>
        <taxon>Ciliophora</taxon>
        <taxon>Intramacronucleata</taxon>
        <taxon>Spirotrichea</taxon>
        <taxon>Hypotrichia</taxon>
        <taxon>Euplotida</taxon>
        <taxon>Euplotidae</taxon>
        <taxon>Moneuplotes</taxon>
    </lineage>
</organism>
<accession>A0AAD1UHQ6</accession>
<gene>
    <name evidence="2" type="ORF">ECRASSUSDP1_LOCUS9435</name>
</gene>
<feature type="compositionally biased region" description="Polar residues" evidence="1">
    <location>
        <begin position="36"/>
        <end position="50"/>
    </location>
</feature>
<feature type="compositionally biased region" description="Basic and acidic residues" evidence="1">
    <location>
        <begin position="56"/>
        <end position="66"/>
    </location>
</feature>
<protein>
    <submittedName>
        <fullName evidence="2">Uncharacterized protein</fullName>
    </submittedName>
</protein>
<dbReference type="Proteomes" id="UP001295684">
    <property type="component" value="Unassembled WGS sequence"/>
</dbReference>